<keyword evidence="5" id="KW-0175">Coiled coil</keyword>
<keyword evidence="2" id="KW-0067">ATP-binding</keyword>
<dbReference type="Proteomes" id="UP000655225">
    <property type="component" value="Unassembled WGS sequence"/>
</dbReference>
<dbReference type="FunFam" id="3.90.640.10:FF:000004">
    <property type="entry name" value="Heat shock 70 kDa protein 4"/>
    <property type="match status" value="1"/>
</dbReference>
<organism evidence="7 8">
    <name type="scientific">Tetracentron sinense</name>
    <name type="common">Spur-leaf</name>
    <dbReference type="NCBI Taxonomy" id="13715"/>
    <lineage>
        <taxon>Eukaryota</taxon>
        <taxon>Viridiplantae</taxon>
        <taxon>Streptophyta</taxon>
        <taxon>Embryophyta</taxon>
        <taxon>Tracheophyta</taxon>
        <taxon>Spermatophyta</taxon>
        <taxon>Magnoliopsida</taxon>
        <taxon>Trochodendrales</taxon>
        <taxon>Trochodendraceae</taxon>
        <taxon>Tetracentron</taxon>
    </lineage>
</organism>
<evidence type="ECO:0000313" key="8">
    <source>
        <dbReference type="Proteomes" id="UP000655225"/>
    </source>
</evidence>
<proteinExistence type="inferred from homology"/>
<feature type="region of interest" description="Disordered" evidence="6">
    <location>
        <begin position="754"/>
        <end position="781"/>
    </location>
</feature>
<keyword evidence="1" id="KW-0547">Nucleotide-binding</keyword>
<dbReference type="SUPFAM" id="SSF53067">
    <property type="entry name" value="Actin-like ATPase domain"/>
    <property type="match status" value="2"/>
</dbReference>
<evidence type="ECO:0000256" key="3">
    <source>
        <dbReference type="ARBA" id="ARBA00023186"/>
    </source>
</evidence>
<dbReference type="OMA" id="PVQIMSM"/>
<evidence type="ECO:0000256" key="4">
    <source>
        <dbReference type="ARBA" id="ARBA00061090"/>
    </source>
</evidence>
<dbReference type="FunFam" id="3.30.30.30:FF:000002">
    <property type="entry name" value="Heat shock 70 kDa protein 4"/>
    <property type="match status" value="1"/>
</dbReference>
<dbReference type="Pfam" id="PF00012">
    <property type="entry name" value="HSP70"/>
    <property type="match status" value="1"/>
</dbReference>
<dbReference type="PRINTS" id="PR00301">
    <property type="entry name" value="HEATSHOCK70"/>
</dbReference>
<dbReference type="PANTHER" id="PTHR45639:SF10">
    <property type="entry name" value="HEAT SHOCK 70 KDA PROTEIN 16 ISOFORM X1"/>
    <property type="match status" value="1"/>
</dbReference>
<dbReference type="EMBL" id="JABCRI010000001">
    <property type="protein sequence ID" value="KAF8414092.1"/>
    <property type="molecule type" value="Genomic_DNA"/>
</dbReference>
<comment type="similarity">
    <text evidence="4">Belongs to the heat shock protein 70 (TC 1.A.33) family. HSP110/SSE subfamily.</text>
</comment>
<dbReference type="PANTHER" id="PTHR45639">
    <property type="entry name" value="HSC70CB, ISOFORM G-RELATED"/>
    <property type="match status" value="1"/>
</dbReference>
<dbReference type="Gene3D" id="2.60.34.10">
    <property type="entry name" value="Substrate Binding Domain Of DNAk, Chain A, domain 1"/>
    <property type="match status" value="1"/>
</dbReference>
<gene>
    <name evidence="7" type="ORF">HHK36_002091</name>
</gene>
<dbReference type="InterPro" id="IPR043129">
    <property type="entry name" value="ATPase_NBD"/>
</dbReference>
<feature type="coiled-coil region" evidence="5">
    <location>
        <begin position="579"/>
        <end position="606"/>
    </location>
</feature>
<dbReference type="GO" id="GO:0005829">
    <property type="term" value="C:cytosol"/>
    <property type="evidence" value="ECO:0007669"/>
    <property type="project" value="TreeGrafter"/>
</dbReference>
<dbReference type="Gene3D" id="3.90.640.10">
    <property type="entry name" value="Actin, Chain A, domain 4"/>
    <property type="match status" value="1"/>
</dbReference>
<dbReference type="InterPro" id="IPR029047">
    <property type="entry name" value="HSP70_peptide-bd_sf"/>
</dbReference>
<feature type="compositionally biased region" description="Polar residues" evidence="6">
    <location>
        <begin position="532"/>
        <end position="542"/>
    </location>
</feature>
<dbReference type="InterPro" id="IPR013126">
    <property type="entry name" value="Hsp_70_fam"/>
</dbReference>
<feature type="region of interest" description="Disordered" evidence="6">
    <location>
        <begin position="506"/>
        <end position="553"/>
    </location>
</feature>
<dbReference type="Gene3D" id="1.20.1270.10">
    <property type="match status" value="1"/>
</dbReference>
<dbReference type="SUPFAM" id="SSF100920">
    <property type="entry name" value="Heat shock protein 70kD (HSP70), peptide-binding domain"/>
    <property type="match status" value="1"/>
</dbReference>
<evidence type="ECO:0000313" key="7">
    <source>
        <dbReference type="EMBL" id="KAF8414092.1"/>
    </source>
</evidence>
<name>A0A835DVN4_TETSI</name>
<dbReference type="GO" id="GO:0005634">
    <property type="term" value="C:nucleus"/>
    <property type="evidence" value="ECO:0007669"/>
    <property type="project" value="TreeGrafter"/>
</dbReference>
<evidence type="ECO:0000256" key="5">
    <source>
        <dbReference type="SAM" id="Coils"/>
    </source>
</evidence>
<accession>A0A835DVN4</accession>
<dbReference type="OrthoDB" id="434160at2759"/>
<keyword evidence="3" id="KW-0143">Chaperone</keyword>
<dbReference type="FunFam" id="3.30.420.40:FF:000171">
    <property type="entry name" value="Heat shock 70 kDa protein 4"/>
    <property type="match status" value="2"/>
</dbReference>
<dbReference type="FunFam" id="1.20.1270.10:FF:000002">
    <property type="entry name" value="Heat shock 70 kDa protein 4"/>
    <property type="match status" value="1"/>
</dbReference>
<protein>
    <submittedName>
        <fullName evidence="7">Uncharacterized protein</fullName>
    </submittedName>
</protein>
<dbReference type="GO" id="GO:0005524">
    <property type="term" value="F:ATP binding"/>
    <property type="evidence" value="ECO:0007669"/>
    <property type="project" value="UniProtKB-KW"/>
</dbReference>
<comment type="caution">
    <text evidence="7">The sequence shown here is derived from an EMBL/GenBank/DDBJ whole genome shotgun (WGS) entry which is preliminary data.</text>
</comment>
<dbReference type="CDD" id="cd24095">
    <property type="entry name" value="ASKHA_NBD_HSP70_AtHsp70-14-like"/>
    <property type="match status" value="1"/>
</dbReference>
<feature type="compositionally biased region" description="Polar residues" evidence="6">
    <location>
        <begin position="769"/>
        <end position="781"/>
    </location>
</feature>
<evidence type="ECO:0000256" key="1">
    <source>
        <dbReference type="ARBA" id="ARBA00022741"/>
    </source>
</evidence>
<dbReference type="SUPFAM" id="SSF100934">
    <property type="entry name" value="Heat shock protein 70kD (HSP70), C-terminal subdomain"/>
    <property type="match status" value="1"/>
</dbReference>
<dbReference type="InterPro" id="IPR029048">
    <property type="entry name" value="HSP70_C_sf"/>
</dbReference>
<keyword evidence="8" id="KW-1185">Reference proteome</keyword>
<dbReference type="Gene3D" id="3.30.420.40">
    <property type="match status" value="2"/>
</dbReference>
<dbReference type="GO" id="GO:0140662">
    <property type="term" value="F:ATP-dependent protein folding chaperone"/>
    <property type="evidence" value="ECO:0007669"/>
    <property type="project" value="InterPro"/>
</dbReference>
<evidence type="ECO:0000256" key="2">
    <source>
        <dbReference type="ARBA" id="ARBA00022840"/>
    </source>
</evidence>
<reference evidence="7 8" key="1">
    <citation type="submission" date="2020-04" db="EMBL/GenBank/DDBJ databases">
        <title>Plant Genome Project.</title>
        <authorList>
            <person name="Zhang R.-G."/>
        </authorList>
    </citation>
    <scope>NUCLEOTIDE SEQUENCE [LARGE SCALE GENOMIC DNA]</scope>
    <source>
        <strain evidence="7">YNK0</strain>
        <tissue evidence="7">Leaf</tissue>
    </source>
</reference>
<dbReference type="Gene3D" id="3.30.30.30">
    <property type="match status" value="1"/>
</dbReference>
<evidence type="ECO:0000256" key="6">
    <source>
        <dbReference type="SAM" id="MobiDB-lite"/>
    </source>
</evidence>
<sequence length="781" mass="87314">MSVVGFDIGNENCVIAAVKQRGIDVLLNDESKRETPAVVSFGEKQRFLGSAGAASATMNPRSTISQVKRLIGRNFRQPDVQHELQLFPFEISEGPDGGILIHLQYLGETHTFTPVQIMAMLFSHLKQIAEKNLETLVSDCVIGIPSNFTDLQRRAYLNAATIAGLKPLRLMHDCTATALGYGIYKTDFSNAGPTYVVFIDIGHCDTQVSVASFEAGNMRMRSHAFDRNLGGRDFDEILFSYFAVQFKEQYNIDVYSNVKACVRLRAACEKLKKILSANAEAPLNIECLMDEKDVKGFIKREDFEKMSSDLLERISVPCNKALADARLTVDKIHSVELVGSGSRIPAIGRRLASLFRREPGRTLNASECVARGCALQCAMLSPIFRVREYEVQDSFPFSIGFSSDEGPICTLSNGKLFPKGQPIPSVKILTFHRTNMFHMESFYADQNELPPGVSPKISRFTIGPFQVSHSEKAKVKVRVQLNLHGIVTVESASLIEDHVEDSVTRGNAHKNLDNLEGESVSGSPDAVANSAEDGSTAHTESLSKPAVDGIRKGRTPRRLEIPVSEYIYGGMTKVELSEAQEKELQLAQQDRNMEQTKDKKNALESYVYEMRNKLFDTYRSFATNSEREEISRSLQQTEEWLYEDGDDESEKVYTGKLEDLKKLVDPIENRYKDEETRAQATRDLLKCIVDNRMAVTSLPANDGDAVIDECNKAEQWLREKTQQQDSLPKNTDPILWSSEIKRRAEALDTTCKHILRSKVSPPKPEGPRAQTTDTPSHMQTD</sequence>
<dbReference type="AlphaFoldDB" id="A0A835DVN4"/>